<dbReference type="InterPro" id="IPR010982">
    <property type="entry name" value="Lambda_DNA-bd_dom_sf"/>
</dbReference>
<dbReference type="GO" id="GO:0003677">
    <property type="term" value="F:DNA binding"/>
    <property type="evidence" value="ECO:0007669"/>
    <property type="project" value="InterPro"/>
</dbReference>
<organism evidence="2 3">
    <name type="scientific">Dawidia cretensis</name>
    <dbReference type="NCBI Taxonomy" id="2782350"/>
    <lineage>
        <taxon>Bacteria</taxon>
        <taxon>Pseudomonadati</taxon>
        <taxon>Bacteroidota</taxon>
        <taxon>Cytophagia</taxon>
        <taxon>Cytophagales</taxon>
        <taxon>Chryseotaleaceae</taxon>
        <taxon>Dawidia</taxon>
    </lineage>
</organism>
<dbReference type="Gene3D" id="1.10.260.40">
    <property type="entry name" value="lambda repressor-like DNA-binding domains"/>
    <property type="match status" value="1"/>
</dbReference>
<evidence type="ECO:0000313" key="2">
    <source>
        <dbReference type="EMBL" id="MBT1712389.1"/>
    </source>
</evidence>
<evidence type="ECO:0000313" key="3">
    <source>
        <dbReference type="Proteomes" id="UP001319080"/>
    </source>
</evidence>
<keyword evidence="3" id="KW-1185">Reference proteome</keyword>
<dbReference type="CDD" id="cd00093">
    <property type="entry name" value="HTH_XRE"/>
    <property type="match status" value="1"/>
</dbReference>
<dbReference type="RefSeq" id="WP_254087955.1">
    <property type="nucleotide sequence ID" value="NZ_JAHESE010000064.1"/>
</dbReference>
<comment type="caution">
    <text evidence="2">The sequence shown here is derived from an EMBL/GenBank/DDBJ whole genome shotgun (WGS) entry which is preliminary data.</text>
</comment>
<proteinExistence type="predicted"/>
<dbReference type="EMBL" id="JAHESE010000064">
    <property type="protein sequence ID" value="MBT1712389.1"/>
    <property type="molecule type" value="Genomic_DNA"/>
</dbReference>
<gene>
    <name evidence="2" type="ORF">KK062_29375</name>
</gene>
<dbReference type="AlphaFoldDB" id="A0AAP2E4Y0"/>
<name>A0AAP2E4Y0_9BACT</name>
<dbReference type="SUPFAM" id="SSF47413">
    <property type="entry name" value="lambda repressor-like DNA-binding domains"/>
    <property type="match status" value="1"/>
</dbReference>
<dbReference type="InterPro" id="IPR001387">
    <property type="entry name" value="Cro/C1-type_HTH"/>
</dbReference>
<reference evidence="2 3" key="1">
    <citation type="submission" date="2021-05" db="EMBL/GenBank/DDBJ databases">
        <title>A Polyphasic approach of four new species of the genus Ohtaekwangia: Ohtaekwangia histidinii sp. nov., Ohtaekwangia cretensis sp. nov., Ohtaekwangia indiensis sp. nov., Ohtaekwangia reichenbachii sp. nov. from diverse environment.</title>
        <authorList>
            <person name="Octaviana S."/>
        </authorList>
    </citation>
    <scope>NUCLEOTIDE SEQUENCE [LARGE SCALE GENOMIC DNA]</scope>
    <source>
        <strain evidence="2 3">PWU5</strain>
    </source>
</reference>
<feature type="domain" description="HTH cro/C1-type" evidence="1">
    <location>
        <begin position="45"/>
        <end position="77"/>
    </location>
</feature>
<sequence>MTVSQEVAYIQKRYSRSVANVFIKLRKAAGCTSYEDFAFTHDFPRAQYWRVETGKANLTFRTLSKLLAIHNMKLDEFLQQVIEEYKRDEKNFKNGNDDLSDKIESKIGTLIGT</sequence>
<dbReference type="Proteomes" id="UP001319080">
    <property type="component" value="Unassembled WGS sequence"/>
</dbReference>
<dbReference type="PROSITE" id="PS50943">
    <property type="entry name" value="HTH_CROC1"/>
    <property type="match status" value="1"/>
</dbReference>
<evidence type="ECO:0000259" key="1">
    <source>
        <dbReference type="PROSITE" id="PS50943"/>
    </source>
</evidence>
<accession>A0AAP2E4Y0</accession>
<protein>
    <submittedName>
        <fullName evidence="2">Helix-turn-helix domain-containing protein</fullName>
    </submittedName>
</protein>